<evidence type="ECO:0000313" key="2">
    <source>
        <dbReference type="EMBL" id="MBD0383308.1"/>
    </source>
</evidence>
<evidence type="ECO:0008006" key="4">
    <source>
        <dbReference type="Google" id="ProtNLM"/>
    </source>
</evidence>
<keyword evidence="3" id="KW-1185">Reference proteome</keyword>
<comment type="caution">
    <text evidence="2">The sequence shown here is derived from an EMBL/GenBank/DDBJ whole genome shotgun (WGS) entry which is preliminary data.</text>
</comment>
<dbReference type="EMBL" id="JACVVD010000010">
    <property type="protein sequence ID" value="MBD0383308.1"/>
    <property type="molecule type" value="Genomic_DNA"/>
</dbReference>
<dbReference type="AlphaFoldDB" id="A0A926QLX8"/>
<reference evidence="2" key="1">
    <citation type="submission" date="2020-09" db="EMBL/GenBank/DDBJ databases">
        <title>Draft Genome Sequence of Paenibacillus sp. WST5.</title>
        <authorList>
            <person name="Bao Z."/>
        </authorList>
    </citation>
    <scope>NUCLEOTIDE SEQUENCE</scope>
    <source>
        <strain evidence="2">WST5</strain>
    </source>
</reference>
<feature type="coiled-coil region" evidence="1">
    <location>
        <begin position="39"/>
        <end position="66"/>
    </location>
</feature>
<evidence type="ECO:0000313" key="3">
    <source>
        <dbReference type="Proteomes" id="UP000650466"/>
    </source>
</evidence>
<protein>
    <recommendedName>
        <fullName evidence="4">DUF4368 domain-containing protein</fullName>
    </recommendedName>
</protein>
<accession>A0A926QLX8</accession>
<organism evidence="2 3">
    <name type="scientific">Paenibacillus sedimenti</name>
    <dbReference type="NCBI Taxonomy" id="2770274"/>
    <lineage>
        <taxon>Bacteria</taxon>
        <taxon>Bacillati</taxon>
        <taxon>Bacillota</taxon>
        <taxon>Bacilli</taxon>
        <taxon>Bacillales</taxon>
        <taxon>Paenibacillaceae</taxon>
        <taxon>Paenibacillus</taxon>
    </lineage>
</organism>
<proteinExistence type="predicted"/>
<name>A0A926QLX8_9BACL</name>
<evidence type="ECO:0000256" key="1">
    <source>
        <dbReference type="SAM" id="Coils"/>
    </source>
</evidence>
<sequence length="167" mass="19537">MQIVVIELIIKNDLKELTSNHVKLEKLYKSACGMIEITQDKHTTELKRVEKRLSQLQNEFQKLFQAYSQSIISLEQFQAQNQLIIAEQNSMNQRKADLEKQVGERDIMEEQLKDFKKQVSKVARLDFDNEQILKIVIHRVVQKIEISDTGTVKEIHYNFINPLSHGT</sequence>
<gene>
    <name evidence="2" type="ORF">ICC18_24715</name>
</gene>
<dbReference type="Proteomes" id="UP000650466">
    <property type="component" value="Unassembled WGS sequence"/>
</dbReference>
<keyword evidence="1" id="KW-0175">Coiled coil</keyword>